<evidence type="ECO:0000313" key="2">
    <source>
        <dbReference type="Proteomes" id="UP001186974"/>
    </source>
</evidence>
<comment type="caution">
    <text evidence="1">The sequence shown here is derived from an EMBL/GenBank/DDBJ whole genome shotgun (WGS) entry which is preliminary data.</text>
</comment>
<feature type="non-terminal residue" evidence="1">
    <location>
        <position position="315"/>
    </location>
</feature>
<accession>A0ACC3DG28</accession>
<name>A0ACC3DG28_9PEZI</name>
<reference evidence="1" key="1">
    <citation type="submission" date="2024-09" db="EMBL/GenBank/DDBJ databases">
        <title>Black Yeasts Isolated from many extreme environments.</title>
        <authorList>
            <person name="Coleine C."/>
            <person name="Stajich J.E."/>
            <person name="Selbmann L."/>
        </authorList>
    </citation>
    <scope>NUCLEOTIDE SEQUENCE</scope>
    <source>
        <strain evidence="1">CCFEE 5737</strain>
    </source>
</reference>
<protein>
    <submittedName>
        <fullName evidence="1">Uncharacterized protein</fullName>
    </submittedName>
</protein>
<sequence>MEEDISEEYDFTIRACAEKAFLDLAIHYKQITVQPLLAALESITSGQNNDILFKDSVYCALGLAAPILEKNLDIDQLVRYILVKEVGTRETGYNIIRRRVAILLGSWAPMGYPVHTQNVVNKVFKCLLDKGDKLNDTVVRVTAGRQLKNVADAFEFSNVEFHDEAHAILYALMGLITEVDLTETKLALLNTLSVIIERMSELMSPFAKSVFNLLPPIWKQNPQDWVLKQTILGIMTRLVNALKGEHYQYRKMAYYVIDTIVAPGSEERFYLLEDALDLWHSCIINTPTGEQPRELIVVAKHLIPLLELGSDSLWK</sequence>
<organism evidence="1 2">
    <name type="scientific">Coniosporium uncinatum</name>
    <dbReference type="NCBI Taxonomy" id="93489"/>
    <lineage>
        <taxon>Eukaryota</taxon>
        <taxon>Fungi</taxon>
        <taxon>Dikarya</taxon>
        <taxon>Ascomycota</taxon>
        <taxon>Pezizomycotina</taxon>
        <taxon>Dothideomycetes</taxon>
        <taxon>Dothideomycetes incertae sedis</taxon>
        <taxon>Coniosporium</taxon>
    </lineage>
</organism>
<dbReference type="EMBL" id="JAWDJW010005281">
    <property type="protein sequence ID" value="KAK3068514.1"/>
    <property type="molecule type" value="Genomic_DNA"/>
</dbReference>
<proteinExistence type="predicted"/>
<keyword evidence="2" id="KW-1185">Reference proteome</keyword>
<gene>
    <name evidence="1" type="ORF">LTS18_000634</name>
</gene>
<evidence type="ECO:0000313" key="1">
    <source>
        <dbReference type="EMBL" id="KAK3068514.1"/>
    </source>
</evidence>
<dbReference type="Proteomes" id="UP001186974">
    <property type="component" value="Unassembled WGS sequence"/>
</dbReference>